<gene>
    <name evidence="1" type="ORF">RUM43_001483</name>
</gene>
<reference evidence="1 2" key="1">
    <citation type="submission" date="2023-10" db="EMBL/GenBank/DDBJ databases">
        <title>Genomes of two closely related lineages of the louse Polyplax serrata with different host specificities.</title>
        <authorList>
            <person name="Martinu J."/>
            <person name="Tarabai H."/>
            <person name="Stefka J."/>
            <person name="Hypsa V."/>
        </authorList>
    </citation>
    <scope>NUCLEOTIDE SEQUENCE [LARGE SCALE GENOMIC DNA]</scope>
    <source>
        <strain evidence="1">HR10_N</strain>
    </source>
</reference>
<evidence type="ECO:0000313" key="2">
    <source>
        <dbReference type="Proteomes" id="UP001372834"/>
    </source>
</evidence>
<name>A0AAN8XU01_POLSC</name>
<dbReference type="Proteomes" id="UP001372834">
    <property type="component" value="Unassembled WGS sequence"/>
</dbReference>
<proteinExistence type="predicted"/>
<accession>A0AAN8XU01</accession>
<organism evidence="1 2">
    <name type="scientific">Polyplax serrata</name>
    <name type="common">Common mouse louse</name>
    <dbReference type="NCBI Taxonomy" id="468196"/>
    <lineage>
        <taxon>Eukaryota</taxon>
        <taxon>Metazoa</taxon>
        <taxon>Ecdysozoa</taxon>
        <taxon>Arthropoda</taxon>
        <taxon>Hexapoda</taxon>
        <taxon>Insecta</taxon>
        <taxon>Pterygota</taxon>
        <taxon>Neoptera</taxon>
        <taxon>Paraneoptera</taxon>
        <taxon>Psocodea</taxon>
        <taxon>Troctomorpha</taxon>
        <taxon>Phthiraptera</taxon>
        <taxon>Anoplura</taxon>
        <taxon>Polyplacidae</taxon>
        <taxon>Polyplax</taxon>
    </lineage>
</organism>
<protein>
    <submittedName>
        <fullName evidence="1">Uncharacterized protein</fullName>
    </submittedName>
</protein>
<dbReference type="AlphaFoldDB" id="A0AAN8XU01"/>
<evidence type="ECO:0000313" key="1">
    <source>
        <dbReference type="EMBL" id="KAK6645207.1"/>
    </source>
</evidence>
<sequence length="59" mass="6556">MEPNNGNFLILSDCKKIRQRITHAGCTEFAYIREGAHVQKSVANCYAGHAITLKISHPT</sequence>
<dbReference type="EMBL" id="JAWJWE010000001">
    <property type="protein sequence ID" value="KAK6645207.1"/>
    <property type="molecule type" value="Genomic_DNA"/>
</dbReference>
<comment type="caution">
    <text evidence="1">The sequence shown here is derived from an EMBL/GenBank/DDBJ whole genome shotgun (WGS) entry which is preliminary data.</text>
</comment>